<comment type="subcellular location">
    <subcellularLocation>
        <location evidence="1 13">Cytoplasm</location>
    </subcellularLocation>
</comment>
<feature type="binding site" evidence="12">
    <location>
        <position position="12"/>
    </location>
    <ligand>
        <name>Mg(2+)</name>
        <dbReference type="ChEBI" id="CHEBI:18420"/>
        <label>1</label>
    </ligand>
</feature>
<evidence type="ECO:0000256" key="12">
    <source>
        <dbReference type="PIRSR" id="PIRSR605002-3"/>
    </source>
</evidence>
<evidence type="ECO:0000256" key="8">
    <source>
        <dbReference type="ARBA" id="ARBA00022842"/>
    </source>
</evidence>
<evidence type="ECO:0000256" key="5">
    <source>
        <dbReference type="ARBA" id="ARBA00012730"/>
    </source>
</evidence>
<evidence type="ECO:0000256" key="7">
    <source>
        <dbReference type="ARBA" id="ARBA00022723"/>
    </source>
</evidence>
<dbReference type="GO" id="GO:0046872">
    <property type="term" value="F:metal ion binding"/>
    <property type="evidence" value="ECO:0007669"/>
    <property type="project" value="UniProtKB-KW"/>
</dbReference>
<dbReference type="PANTHER" id="PTHR10466:SF0">
    <property type="entry name" value="PHOSPHOMANNOMUTASE"/>
    <property type="match status" value="1"/>
</dbReference>
<comment type="pathway">
    <text evidence="2 13">Nucleotide-sugar biosynthesis; GDP-alpha-D-mannose biosynthesis; alpha-D-mannose 1-phosphate from D-fructose 6-phosphate: step 2/2.</text>
</comment>
<dbReference type="EMBL" id="CAXLJL010000201">
    <property type="protein sequence ID" value="CAL5134509.1"/>
    <property type="molecule type" value="Genomic_DNA"/>
</dbReference>
<comment type="caution">
    <text evidence="14">The sequence shown here is derived from an EMBL/GenBank/DDBJ whole genome shotgun (WGS) entry which is preliminary data.</text>
</comment>
<evidence type="ECO:0000256" key="9">
    <source>
        <dbReference type="ARBA" id="ARBA00023235"/>
    </source>
</evidence>
<dbReference type="Proteomes" id="UP001497525">
    <property type="component" value="Unassembled WGS sequence"/>
</dbReference>
<dbReference type="GO" id="GO:0004615">
    <property type="term" value="F:phosphomannomutase activity"/>
    <property type="evidence" value="ECO:0007669"/>
    <property type="project" value="UniProtKB-EC"/>
</dbReference>
<feature type="binding site" evidence="11">
    <location>
        <position position="19"/>
    </location>
    <ligand>
        <name>alpha-D-mannose 1-phosphate</name>
        <dbReference type="ChEBI" id="CHEBI:58409"/>
    </ligand>
</feature>
<protein>
    <recommendedName>
        <fullName evidence="5 13">Phosphomannomutase</fullName>
        <ecNumber evidence="5 13">5.4.2.8</ecNumber>
    </recommendedName>
</protein>
<dbReference type="SFLD" id="SFLDG01140">
    <property type="entry name" value="C2.B:_Phosphomannomutase_and_P"/>
    <property type="match status" value="1"/>
</dbReference>
<organism evidence="14 15">
    <name type="scientific">Calicophoron daubneyi</name>
    <name type="common">Rumen fluke</name>
    <name type="synonym">Paramphistomum daubneyi</name>
    <dbReference type="NCBI Taxonomy" id="300641"/>
    <lineage>
        <taxon>Eukaryota</taxon>
        <taxon>Metazoa</taxon>
        <taxon>Spiralia</taxon>
        <taxon>Lophotrochozoa</taxon>
        <taxon>Platyhelminthes</taxon>
        <taxon>Trematoda</taxon>
        <taxon>Digenea</taxon>
        <taxon>Plagiorchiida</taxon>
        <taxon>Pronocephalata</taxon>
        <taxon>Paramphistomoidea</taxon>
        <taxon>Paramphistomidae</taxon>
        <taxon>Calicophoron</taxon>
    </lineage>
</organism>
<dbReference type="AlphaFoldDB" id="A0AAV2TEE9"/>
<evidence type="ECO:0000313" key="14">
    <source>
        <dbReference type="EMBL" id="CAL5134509.1"/>
    </source>
</evidence>
<dbReference type="PANTHER" id="PTHR10466">
    <property type="entry name" value="PHOSPHOMANNOMUTASE"/>
    <property type="match status" value="1"/>
</dbReference>
<dbReference type="GO" id="GO:0005829">
    <property type="term" value="C:cytosol"/>
    <property type="evidence" value="ECO:0007669"/>
    <property type="project" value="TreeGrafter"/>
</dbReference>
<dbReference type="InterPro" id="IPR043169">
    <property type="entry name" value="PMM_cap"/>
</dbReference>
<accession>A0AAV2TEE9</accession>
<dbReference type="InterPro" id="IPR005002">
    <property type="entry name" value="PMM"/>
</dbReference>
<dbReference type="SFLD" id="SFLDF00445">
    <property type="entry name" value="alpha-phosphomannomutase"/>
    <property type="match status" value="1"/>
</dbReference>
<keyword evidence="6 13" id="KW-0963">Cytoplasm</keyword>
<feature type="binding site" evidence="11">
    <location>
        <position position="122"/>
    </location>
    <ligand>
        <name>alpha-D-mannose 1-phosphate</name>
        <dbReference type="ChEBI" id="CHEBI:58409"/>
    </ligand>
</feature>
<feature type="binding site" evidence="12">
    <location>
        <position position="220"/>
    </location>
    <ligand>
        <name>Mg(2+)</name>
        <dbReference type="ChEBI" id="CHEBI:18420"/>
        <label>1</label>
    </ligand>
</feature>
<feature type="binding site" evidence="12">
    <location>
        <position position="218"/>
    </location>
    <ligand>
        <name>Mg(2+)</name>
        <dbReference type="ChEBI" id="CHEBI:18420"/>
        <label>1</label>
    </ligand>
</feature>
<evidence type="ECO:0000256" key="1">
    <source>
        <dbReference type="ARBA" id="ARBA00004496"/>
    </source>
</evidence>
<feature type="active site" description="Nucleophile" evidence="10">
    <location>
        <position position="10"/>
    </location>
</feature>
<evidence type="ECO:0000256" key="11">
    <source>
        <dbReference type="PIRSR" id="PIRSR605002-2"/>
    </source>
</evidence>
<dbReference type="CDD" id="cd02585">
    <property type="entry name" value="HAD_PMM"/>
    <property type="match status" value="1"/>
</dbReference>
<dbReference type="Gene3D" id="3.30.1240.20">
    <property type="match status" value="1"/>
</dbReference>
<feature type="binding site" evidence="11">
    <location>
        <position position="180"/>
    </location>
    <ligand>
        <name>alpha-D-mannose 1-phosphate</name>
        <dbReference type="ChEBI" id="CHEBI:58409"/>
    </ligand>
</feature>
<evidence type="ECO:0000313" key="15">
    <source>
        <dbReference type="Proteomes" id="UP001497525"/>
    </source>
</evidence>
<dbReference type="Pfam" id="PF03332">
    <property type="entry name" value="PMM"/>
    <property type="match status" value="1"/>
</dbReference>
<comment type="function">
    <text evidence="13">Involved in the synthesis of the GDP-mannose and dolichol-phosphate-mannose required for a number of critical mannosyl transfer reactions.</text>
</comment>
<proteinExistence type="inferred from homology"/>
<evidence type="ECO:0000256" key="4">
    <source>
        <dbReference type="ARBA" id="ARBA00011738"/>
    </source>
</evidence>
<dbReference type="SUPFAM" id="SSF56784">
    <property type="entry name" value="HAD-like"/>
    <property type="match status" value="1"/>
</dbReference>
<dbReference type="SFLD" id="SFLDG01143">
    <property type="entry name" value="C2.B.3:_Phosphomannomutase_Lik"/>
    <property type="match status" value="1"/>
</dbReference>
<feature type="binding site" evidence="11">
    <location>
        <position position="178"/>
    </location>
    <ligand>
        <name>alpha-D-mannose 1-phosphate</name>
        <dbReference type="ChEBI" id="CHEBI:58409"/>
    </ligand>
</feature>
<evidence type="ECO:0000256" key="2">
    <source>
        <dbReference type="ARBA" id="ARBA00004699"/>
    </source>
</evidence>
<comment type="subunit">
    <text evidence="4 13">Homodimer.</text>
</comment>
<dbReference type="Gene3D" id="3.40.50.1000">
    <property type="entry name" value="HAD superfamily/HAD-like"/>
    <property type="match status" value="1"/>
</dbReference>
<dbReference type="FunFam" id="3.30.1240.20:FF:000001">
    <property type="entry name" value="Phosphomannomutase"/>
    <property type="match status" value="1"/>
</dbReference>
<gene>
    <name evidence="14" type="ORF">CDAUBV1_LOCUS7881</name>
</gene>
<dbReference type="GO" id="GO:0006013">
    <property type="term" value="P:mannose metabolic process"/>
    <property type="evidence" value="ECO:0007669"/>
    <property type="project" value="TreeGrafter"/>
</dbReference>
<comment type="catalytic activity">
    <reaction evidence="13">
        <text>alpha-D-mannose 1-phosphate = D-mannose 6-phosphate</text>
        <dbReference type="Rhea" id="RHEA:11140"/>
        <dbReference type="ChEBI" id="CHEBI:58409"/>
        <dbReference type="ChEBI" id="CHEBI:58735"/>
        <dbReference type="EC" id="5.4.2.8"/>
    </reaction>
</comment>
<dbReference type="InterPro" id="IPR006379">
    <property type="entry name" value="HAD-SF_hydro_IIB"/>
</dbReference>
<evidence type="ECO:0000256" key="10">
    <source>
        <dbReference type="PIRSR" id="PIRSR605002-1"/>
    </source>
</evidence>
<evidence type="ECO:0000256" key="13">
    <source>
        <dbReference type="RuleBase" id="RU361118"/>
    </source>
</evidence>
<feature type="binding site" evidence="12">
    <location>
        <position position="223"/>
    </location>
    <ligand>
        <name>Mg(2+)</name>
        <dbReference type="ChEBI" id="CHEBI:18420"/>
        <label>1</label>
    </ligand>
</feature>
<name>A0AAV2TEE9_CALDB</name>
<dbReference type="InterPro" id="IPR036412">
    <property type="entry name" value="HAD-like_sf"/>
</dbReference>
<feature type="binding site" evidence="12">
    <location>
        <position position="206"/>
    </location>
    <ligand>
        <name>Mg(2+)</name>
        <dbReference type="ChEBI" id="CHEBI:18420"/>
        <label>1</label>
    </ligand>
</feature>
<feature type="binding site" evidence="11">
    <location>
        <position position="140"/>
    </location>
    <ligand>
        <name>alpha-D-mannose 1-phosphate</name>
        <dbReference type="ChEBI" id="CHEBI:58409"/>
    </ligand>
</feature>
<feature type="active site" description="Proton donor/acceptor" evidence="10">
    <location>
        <position position="12"/>
    </location>
</feature>
<dbReference type="NCBIfam" id="TIGR01484">
    <property type="entry name" value="HAD-SF-IIB"/>
    <property type="match status" value="1"/>
</dbReference>
<comment type="cofactor">
    <cofactor evidence="12">
        <name>Mg(2+)</name>
        <dbReference type="ChEBI" id="CHEBI:18420"/>
    </cofactor>
</comment>
<reference evidence="14" key="1">
    <citation type="submission" date="2024-06" db="EMBL/GenBank/DDBJ databases">
        <authorList>
            <person name="Liu X."/>
            <person name="Lenzi L."/>
            <person name="Haldenby T S."/>
            <person name="Uol C."/>
        </authorList>
    </citation>
    <scope>NUCLEOTIDE SEQUENCE</scope>
</reference>
<dbReference type="EC" id="5.4.2.8" evidence="5 13"/>
<feature type="binding site" evidence="12">
    <location>
        <position position="10"/>
    </location>
    <ligand>
        <name>Mg(2+)</name>
        <dbReference type="ChEBI" id="CHEBI:18420"/>
        <label>1</label>
    </ligand>
</feature>
<dbReference type="GO" id="GO:0006487">
    <property type="term" value="P:protein N-linked glycosylation"/>
    <property type="evidence" value="ECO:0007669"/>
    <property type="project" value="TreeGrafter"/>
</dbReference>
<evidence type="ECO:0000256" key="6">
    <source>
        <dbReference type="ARBA" id="ARBA00022490"/>
    </source>
</evidence>
<keyword evidence="9 13" id="KW-0413">Isomerase</keyword>
<comment type="similarity">
    <text evidence="3 13">Belongs to the eukaryotic PMM family.</text>
</comment>
<evidence type="ECO:0000256" key="3">
    <source>
        <dbReference type="ARBA" id="ARBA00009736"/>
    </source>
</evidence>
<keyword evidence="7 12" id="KW-0479">Metal-binding</keyword>
<dbReference type="InterPro" id="IPR023214">
    <property type="entry name" value="HAD_sf"/>
</dbReference>
<sequence length="245" mass="28007">MSSDVICLFDLDGTLTKSRNPITPEMSDFLSRLQSHVPLAVVSGSDYEKVAWQLGGTKMVQKLDFVFSENGLVVHRFGKETGCTDIVAHLGEDLIQDFINYALECMSHIRLPRKRGTFVEFRKGLINICPVGRSCSQQEREEFAKYDEMHNIRQKLVDQLRTRFASTELQFAIGGQISFDVFPKGWDKRYCLRFLTGYKTIHFFGDKTEEGGNDYEIFADDRTIGHTVKSPDDTKKKLEELFPSP</sequence>
<dbReference type="SFLD" id="SFLDS00003">
    <property type="entry name" value="Haloacid_Dehalogenase"/>
    <property type="match status" value="1"/>
</dbReference>
<dbReference type="GO" id="GO:0009298">
    <property type="term" value="P:GDP-mannose biosynthetic process"/>
    <property type="evidence" value="ECO:0007669"/>
    <property type="project" value="InterPro"/>
</dbReference>
<keyword evidence="8 12" id="KW-0460">Magnesium</keyword>
<feature type="binding site" evidence="11">
    <location>
        <position position="133"/>
    </location>
    <ligand>
        <name>alpha-D-mannose 1-phosphate</name>
        <dbReference type="ChEBI" id="CHEBI:58409"/>
    </ligand>
</feature>